<dbReference type="GO" id="GO:0006086">
    <property type="term" value="P:pyruvate decarboxylation to acetyl-CoA"/>
    <property type="evidence" value="ECO:0007669"/>
    <property type="project" value="InterPro"/>
</dbReference>
<sequence length="170" mass="19529">MAHLLQSRAPAMSFSTSFTSSGLQSRPFTTFPIRPRCRILTVQTKIREIFMPALSSTMTEDKIVSWIKSEGDILSKGESVVVVESEKADMDVEEMDFVGFRQIILVLHMYVFPSIQGNPFRFLLCSSKDKEYGMKKFKRQSAYLKDGRESSRMDWKKAEAVAKNLRWGRI</sequence>
<name>A0AAV6LKG3_9ERIC</name>
<keyword evidence="3" id="KW-1185">Reference proteome</keyword>
<dbReference type="GO" id="GO:0009534">
    <property type="term" value="C:chloroplast thylakoid"/>
    <property type="evidence" value="ECO:0007669"/>
    <property type="project" value="TreeGrafter"/>
</dbReference>
<dbReference type="GO" id="GO:0009941">
    <property type="term" value="C:chloroplast envelope"/>
    <property type="evidence" value="ECO:0007669"/>
    <property type="project" value="TreeGrafter"/>
</dbReference>
<comment type="caution">
    <text evidence="2">The sequence shown here is derived from an EMBL/GenBank/DDBJ whole genome shotgun (WGS) entry which is preliminary data.</text>
</comment>
<dbReference type="PANTHER" id="PTHR23151:SF83">
    <property type="entry name" value="DIHYDROLIPOYLLYSINE-RESIDUE ACETYLTRANSFERASE COMPONENT 4 OF PYRUVATE DEHYDROGENASE COMPLEX, CHLOROPLASTIC"/>
    <property type="match status" value="1"/>
</dbReference>
<dbReference type="Proteomes" id="UP000823749">
    <property type="component" value="Chromosome 1"/>
</dbReference>
<organism evidence="2 3">
    <name type="scientific">Rhododendron griersonianum</name>
    <dbReference type="NCBI Taxonomy" id="479676"/>
    <lineage>
        <taxon>Eukaryota</taxon>
        <taxon>Viridiplantae</taxon>
        <taxon>Streptophyta</taxon>
        <taxon>Embryophyta</taxon>
        <taxon>Tracheophyta</taxon>
        <taxon>Spermatophyta</taxon>
        <taxon>Magnoliopsida</taxon>
        <taxon>eudicotyledons</taxon>
        <taxon>Gunneridae</taxon>
        <taxon>Pentapetalae</taxon>
        <taxon>asterids</taxon>
        <taxon>Ericales</taxon>
        <taxon>Ericaceae</taxon>
        <taxon>Ericoideae</taxon>
        <taxon>Rhodoreae</taxon>
        <taxon>Rhododendron</taxon>
    </lineage>
</organism>
<protein>
    <recommendedName>
        <fullName evidence="1">Lipoyl-binding domain-containing protein</fullName>
    </recommendedName>
</protein>
<dbReference type="AlphaFoldDB" id="A0AAV6LKG3"/>
<dbReference type="GO" id="GO:0045254">
    <property type="term" value="C:pyruvate dehydrogenase complex"/>
    <property type="evidence" value="ECO:0007669"/>
    <property type="project" value="InterPro"/>
</dbReference>
<evidence type="ECO:0000259" key="1">
    <source>
        <dbReference type="Pfam" id="PF00364"/>
    </source>
</evidence>
<dbReference type="InterPro" id="IPR011053">
    <property type="entry name" value="Single_hybrid_motif"/>
</dbReference>
<dbReference type="CDD" id="cd06849">
    <property type="entry name" value="lipoyl_domain"/>
    <property type="match status" value="1"/>
</dbReference>
<proteinExistence type="predicted"/>
<dbReference type="PANTHER" id="PTHR23151">
    <property type="entry name" value="DIHYDROLIPOAMIDE ACETYL/SUCCINYL-TRANSFERASE-RELATED"/>
    <property type="match status" value="1"/>
</dbReference>
<reference evidence="2" key="1">
    <citation type="submission" date="2020-08" db="EMBL/GenBank/DDBJ databases">
        <title>Plant Genome Project.</title>
        <authorList>
            <person name="Zhang R.-G."/>
        </authorList>
    </citation>
    <scope>NUCLEOTIDE SEQUENCE</scope>
    <source>
        <strain evidence="2">WSP0</strain>
        <tissue evidence="2">Leaf</tissue>
    </source>
</reference>
<gene>
    <name evidence="2" type="ORF">RHGRI_001264</name>
</gene>
<dbReference type="InterPro" id="IPR045257">
    <property type="entry name" value="E2/Pdx1"/>
</dbReference>
<evidence type="ECO:0000313" key="3">
    <source>
        <dbReference type="Proteomes" id="UP000823749"/>
    </source>
</evidence>
<dbReference type="GO" id="GO:0004742">
    <property type="term" value="F:dihydrolipoyllysine-residue acetyltransferase activity"/>
    <property type="evidence" value="ECO:0007669"/>
    <property type="project" value="TreeGrafter"/>
</dbReference>
<dbReference type="Gene3D" id="2.40.50.100">
    <property type="match status" value="1"/>
</dbReference>
<dbReference type="EMBL" id="JACTNZ010000001">
    <property type="protein sequence ID" value="KAG5565307.1"/>
    <property type="molecule type" value="Genomic_DNA"/>
</dbReference>
<dbReference type="InterPro" id="IPR000089">
    <property type="entry name" value="Biotin_lipoyl"/>
</dbReference>
<accession>A0AAV6LKG3</accession>
<dbReference type="Pfam" id="PF00364">
    <property type="entry name" value="Biotin_lipoyl"/>
    <property type="match status" value="1"/>
</dbReference>
<dbReference type="SUPFAM" id="SSF51230">
    <property type="entry name" value="Single hybrid motif"/>
    <property type="match status" value="1"/>
</dbReference>
<feature type="domain" description="Lipoyl-binding" evidence="1">
    <location>
        <begin position="48"/>
        <end position="93"/>
    </location>
</feature>
<evidence type="ECO:0000313" key="2">
    <source>
        <dbReference type="EMBL" id="KAG5565307.1"/>
    </source>
</evidence>